<feature type="domain" description="GST N-terminal" evidence="3">
    <location>
        <begin position="23"/>
        <end position="101"/>
    </location>
</feature>
<proteinExistence type="inferred from homology"/>
<dbReference type="InterPro" id="IPR050983">
    <property type="entry name" value="GST_Omega/HSP26"/>
</dbReference>
<dbReference type="Gene3D" id="3.40.30.10">
    <property type="entry name" value="Glutaredoxin"/>
    <property type="match status" value="1"/>
</dbReference>
<evidence type="ECO:0000259" key="3">
    <source>
        <dbReference type="PROSITE" id="PS50404"/>
    </source>
</evidence>
<evidence type="ECO:0000313" key="6">
    <source>
        <dbReference type="Proteomes" id="UP001187531"/>
    </source>
</evidence>
<dbReference type="PRINTS" id="PR01625">
    <property type="entry name" value="GSTRNSFRASEO"/>
</dbReference>
<dbReference type="PROSITE" id="PS50405">
    <property type="entry name" value="GST_CTER"/>
    <property type="match status" value="1"/>
</dbReference>
<protein>
    <recommendedName>
        <fullName evidence="7">Glutathione transferase</fullName>
    </recommendedName>
</protein>
<dbReference type="Proteomes" id="UP001187531">
    <property type="component" value="Unassembled WGS sequence"/>
</dbReference>
<dbReference type="GO" id="GO:0005737">
    <property type="term" value="C:cytoplasm"/>
    <property type="evidence" value="ECO:0007669"/>
    <property type="project" value="InterPro"/>
</dbReference>
<evidence type="ECO:0008006" key="7">
    <source>
        <dbReference type="Google" id="ProtNLM"/>
    </source>
</evidence>
<dbReference type="GO" id="GO:0006749">
    <property type="term" value="P:glutathione metabolic process"/>
    <property type="evidence" value="ECO:0007669"/>
    <property type="project" value="TreeGrafter"/>
</dbReference>
<sequence>MEPKAVTTHLAKGSSAPAPVGGSDVRLYTFEFCPHGQRIRLLLSAKNIPHDIVYVNPKSVPEWYTQRNTTGRLPGIEHKGSLIIESAIICEYLEEVYTAKKMHQSDLVQKAYDRILLQNFSTKVGQNMAYLVKNKDATDKEQRIAEATEVLVHFENQLIKRGTPFYAGNQPGMLDYSIWPWLERIEALSKIYGNTLELAKEKFPNLRAWWQKIVEDPSVKISFRSSEEHLDYIQKELQGQAIVVAVILCFAALASAYPRMYILDDGDVDVAEDVHSRVRRDEAYGKSAGYGIGGGYGKGYGRVGPVYTFVKTDPKANFKWGVRHHQTSEQDSPYALTFLKDPIPDPSVQSAKTPTSSVFRRRRYDFSYNLGAQDGYNYGIELRPLFYDEVPFQTSAFRNPRDSVGPHLDLAGVLGVDEYLKQSLRSSINFPARPIGPVEPF</sequence>
<dbReference type="SUPFAM" id="SSF52833">
    <property type="entry name" value="Thioredoxin-like"/>
    <property type="match status" value="1"/>
</dbReference>
<keyword evidence="6" id="KW-1185">Reference proteome</keyword>
<dbReference type="Pfam" id="PF13410">
    <property type="entry name" value="GST_C_2"/>
    <property type="match status" value="1"/>
</dbReference>
<gene>
    <name evidence="5" type="ORF">QYM36_010283</name>
</gene>
<dbReference type="SUPFAM" id="SSF47616">
    <property type="entry name" value="GST C-terminal domain-like"/>
    <property type="match status" value="1"/>
</dbReference>
<dbReference type="PANTHER" id="PTHR43968">
    <property type="match status" value="1"/>
</dbReference>
<dbReference type="GO" id="GO:0004364">
    <property type="term" value="F:glutathione transferase activity"/>
    <property type="evidence" value="ECO:0007669"/>
    <property type="project" value="InterPro"/>
</dbReference>
<dbReference type="InterPro" id="IPR010987">
    <property type="entry name" value="Glutathione-S-Trfase_C-like"/>
</dbReference>
<comment type="similarity">
    <text evidence="1">Belongs to the GST superfamily. Omega family.</text>
</comment>
<dbReference type="SFLD" id="SFLDS00019">
    <property type="entry name" value="Glutathione_Transferase_(cytos"/>
    <property type="match status" value="1"/>
</dbReference>
<dbReference type="InterPro" id="IPR040079">
    <property type="entry name" value="Glutathione_S-Trfase"/>
</dbReference>
<dbReference type="InterPro" id="IPR005442">
    <property type="entry name" value="GST_omega"/>
</dbReference>
<evidence type="ECO:0000259" key="4">
    <source>
        <dbReference type="PROSITE" id="PS50405"/>
    </source>
</evidence>
<dbReference type="SFLD" id="SFLDG00358">
    <property type="entry name" value="Main_(cytGST)"/>
    <property type="match status" value="1"/>
</dbReference>
<dbReference type="FunFam" id="1.20.1050.10:FF:000009">
    <property type="entry name" value="Glutathione S-transferase omega-1"/>
    <property type="match status" value="1"/>
</dbReference>
<dbReference type="EMBL" id="JAVRJZ010000012">
    <property type="protein sequence ID" value="KAK2715654.1"/>
    <property type="molecule type" value="Genomic_DNA"/>
</dbReference>
<dbReference type="Pfam" id="PF13417">
    <property type="entry name" value="GST_N_3"/>
    <property type="match status" value="1"/>
</dbReference>
<dbReference type="InterPro" id="IPR036249">
    <property type="entry name" value="Thioredoxin-like_sf"/>
</dbReference>
<evidence type="ECO:0000313" key="5">
    <source>
        <dbReference type="EMBL" id="KAK2715654.1"/>
    </source>
</evidence>
<dbReference type="PANTHER" id="PTHR43968:SF6">
    <property type="entry name" value="GLUTATHIONE S-TRANSFERASE OMEGA"/>
    <property type="match status" value="1"/>
</dbReference>
<reference evidence="5" key="1">
    <citation type="submission" date="2023-07" db="EMBL/GenBank/DDBJ databases">
        <title>Chromosome-level genome assembly of Artemia franciscana.</title>
        <authorList>
            <person name="Jo E."/>
        </authorList>
    </citation>
    <scope>NUCLEOTIDE SEQUENCE</scope>
    <source>
        <tissue evidence="5">Whole body</tissue>
    </source>
</reference>
<evidence type="ECO:0000256" key="2">
    <source>
        <dbReference type="ARBA" id="ARBA00023002"/>
    </source>
</evidence>
<evidence type="ECO:0000256" key="1">
    <source>
        <dbReference type="ARBA" id="ARBA00011067"/>
    </source>
</evidence>
<accession>A0AA88HST7</accession>
<name>A0AA88HST7_ARTSF</name>
<comment type="caution">
    <text evidence="5">The sequence shown here is derived from an EMBL/GenBank/DDBJ whole genome shotgun (WGS) entry which is preliminary data.</text>
</comment>
<dbReference type="FunFam" id="3.40.30.10:FF:000123">
    <property type="entry name" value="Glutathione transferase o1"/>
    <property type="match status" value="1"/>
</dbReference>
<dbReference type="InterPro" id="IPR036282">
    <property type="entry name" value="Glutathione-S-Trfase_C_sf"/>
</dbReference>
<dbReference type="PROSITE" id="PS50404">
    <property type="entry name" value="GST_NTER"/>
    <property type="match status" value="1"/>
</dbReference>
<feature type="domain" description="GST C-terminal" evidence="4">
    <location>
        <begin position="106"/>
        <end position="237"/>
    </location>
</feature>
<dbReference type="InterPro" id="IPR004045">
    <property type="entry name" value="Glutathione_S-Trfase_N"/>
</dbReference>
<dbReference type="Gene3D" id="1.20.1050.10">
    <property type="match status" value="1"/>
</dbReference>
<dbReference type="GO" id="GO:0045174">
    <property type="term" value="F:glutathione dehydrogenase (ascorbate) activity"/>
    <property type="evidence" value="ECO:0007669"/>
    <property type="project" value="TreeGrafter"/>
</dbReference>
<dbReference type="AlphaFoldDB" id="A0AA88HST7"/>
<keyword evidence="2" id="KW-0560">Oxidoreductase</keyword>
<organism evidence="5 6">
    <name type="scientific">Artemia franciscana</name>
    <name type="common">Brine shrimp</name>
    <name type="synonym">Artemia sanfranciscana</name>
    <dbReference type="NCBI Taxonomy" id="6661"/>
    <lineage>
        <taxon>Eukaryota</taxon>
        <taxon>Metazoa</taxon>
        <taxon>Ecdysozoa</taxon>
        <taxon>Arthropoda</taxon>
        <taxon>Crustacea</taxon>
        <taxon>Branchiopoda</taxon>
        <taxon>Anostraca</taxon>
        <taxon>Artemiidae</taxon>
        <taxon>Artemia</taxon>
    </lineage>
</organism>